<dbReference type="STRING" id="1513896.SAMN05660841_02002"/>
<gene>
    <name evidence="1" type="ORF">SAMN05660841_02002</name>
</gene>
<reference evidence="2" key="1">
    <citation type="submission" date="2017-02" db="EMBL/GenBank/DDBJ databases">
        <authorList>
            <person name="Varghese N."/>
            <person name="Submissions S."/>
        </authorList>
    </citation>
    <scope>NUCLEOTIDE SEQUENCE [LARGE SCALE GENOMIC DNA]</scope>
    <source>
        <strain evidence="2">DSM 24091</strain>
    </source>
</reference>
<proteinExistence type="predicted"/>
<dbReference type="GO" id="GO:0016301">
    <property type="term" value="F:kinase activity"/>
    <property type="evidence" value="ECO:0007669"/>
    <property type="project" value="UniProtKB-KW"/>
</dbReference>
<dbReference type="OrthoDB" id="1132102at2"/>
<keyword evidence="1" id="KW-0808">Transferase</keyword>
<keyword evidence="1" id="KW-0418">Kinase</keyword>
<dbReference type="RefSeq" id="WP_079642940.1">
    <property type="nucleotide sequence ID" value="NZ_FUZF01000007.1"/>
</dbReference>
<accession>A0A1T5DIP0</accession>
<evidence type="ECO:0000313" key="2">
    <source>
        <dbReference type="Proteomes" id="UP000190150"/>
    </source>
</evidence>
<dbReference type="EMBL" id="FUZF01000007">
    <property type="protein sequence ID" value="SKB71559.1"/>
    <property type="molecule type" value="Genomic_DNA"/>
</dbReference>
<evidence type="ECO:0000313" key="1">
    <source>
        <dbReference type="EMBL" id="SKB71559.1"/>
    </source>
</evidence>
<organism evidence="1 2">
    <name type="scientific">Sphingobacterium nematocida</name>
    <dbReference type="NCBI Taxonomy" id="1513896"/>
    <lineage>
        <taxon>Bacteria</taxon>
        <taxon>Pseudomonadati</taxon>
        <taxon>Bacteroidota</taxon>
        <taxon>Sphingobacteriia</taxon>
        <taxon>Sphingobacteriales</taxon>
        <taxon>Sphingobacteriaceae</taxon>
        <taxon>Sphingobacterium</taxon>
    </lineage>
</organism>
<dbReference type="AlphaFoldDB" id="A0A1T5DIP0"/>
<keyword evidence="2" id="KW-1185">Reference proteome</keyword>
<sequence length="187" mass="21556">MSSHHIVRENQEPALLIQDFKALDREMLDQLLEWSPTIIVDEYAVDFLLAEEIKIDIVFSKSTPFFIQEQTKLFSIRDSFLDSAFDYLISNSYSAVNILCSSLDSLADKYAAFINIVAFYDNKRYVYVQGHYEKWKQNGEKVYVNEGAVKSLEGLRRLGQGVFETTHSGFFRLDFNSSDFICVGEDI</sequence>
<protein>
    <submittedName>
        <fullName evidence="1">Thiamine pyrophosphokinase</fullName>
    </submittedName>
</protein>
<dbReference type="Proteomes" id="UP000190150">
    <property type="component" value="Unassembled WGS sequence"/>
</dbReference>
<name>A0A1T5DIP0_9SPHI</name>